<organism evidence="2 3">
    <name type="scientific">Tessaracoccus rhinocerotis</name>
    <dbReference type="NCBI Taxonomy" id="1689449"/>
    <lineage>
        <taxon>Bacteria</taxon>
        <taxon>Bacillati</taxon>
        <taxon>Actinomycetota</taxon>
        <taxon>Actinomycetes</taxon>
        <taxon>Propionibacteriales</taxon>
        <taxon>Propionibacteriaceae</taxon>
        <taxon>Tessaracoccus</taxon>
    </lineage>
</organism>
<dbReference type="OrthoDB" id="8114763at2"/>
<evidence type="ECO:0000313" key="2">
    <source>
        <dbReference type="EMBL" id="TRY17314.1"/>
    </source>
</evidence>
<protein>
    <submittedName>
        <fullName evidence="2">Nuclear transport factor 2 family protein</fullName>
    </submittedName>
</protein>
<dbReference type="Pfam" id="PF14534">
    <property type="entry name" value="DUF4440"/>
    <property type="match status" value="1"/>
</dbReference>
<accession>A0A553JXY5</accession>
<keyword evidence="3" id="KW-1185">Reference proteome</keyword>
<proteinExistence type="predicted"/>
<comment type="caution">
    <text evidence="2">The sequence shown here is derived from an EMBL/GenBank/DDBJ whole genome shotgun (WGS) entry which is preliminary data.</text>
</comment>
<evidence type="ECO:0000259" key="1">
    <source>
        <dbReference type="Pfam" id="PF14534"/>
    </source>
</evidence>
<reference evidence="2 3" key="1">
    <citation type="submission" date="2019-07" db="EMBL/GenBank/DDBJ databases">
        <authorList>
            <person name="Zhou L.-Y."/>
        </authorList>
    </citation>
    <scope>NUCLEOTIDE SEQUENCE [LARGE SCALE GENOMIC DNA]</scope>
    <source>
        <strain evidence="2 3">YIM 101269</strain>
    </source>
</reference>
<dbReference type="Gene3D" id="3.10.450.50">
    <property type="match status" value="1"/>
</dbReference>
<name>A0A553JXY5_9ACTN</name>
<dbReference type="SUPFAM" id="SSF54427">
    <property type="entry name" value="NTF2-like"/>
    <property type="match status" value="1"/>
</dbReference>
<dbReference type="Proteomes" id="UP000317638">
    <property type="component" value="Unassembled WGS sequence"/>
</dbReference>
<dbReference type="RefSeq" id="WP_143938778.1">
    <property type="nucleotide sequence ID" value="NZ_VKKG01000005.1"/>
</dbReference>
<feature type="domain" description="DUF4440" evidence="1">
    <location>
        <begin position="19"/>
        <end position="122"/>
    </location>
</feature>
<dbReference type="InterPro" id="IPR027843">
    <property type="entry name" value="DUF4440"/>
</dbReference>
<dbReference type="InterPro" id="IPR032710">
    <property type="entry name" value="NTF2-like_dom_sf"/>
</dbReference>
<dbReference type="AlphaFoldDB" id="A0A553JXY5"/>
<dbReference type="EMBL" id="VKKG01000005">
    <property type="protein sequence ID" value="TRY17314.1"/>
    <property type="molecule type" value="Genomic_DNA"/>
</dbReference>
<sequence length="136" mass="15242">MMSTPSGNSPSGSDTELASFVHRWAEAIVTNDVERIAPFTTEDWILVDRPGPISRQAFHDVVASGNLRHDDMIHEVLGIDRFGAVAVIRTRGRNKAWFRGEAIEADEWTTNLLLQGPDGWRCFLTQLTPRSQPEPE</sequence>
<gene>
    <name evidence="2" type="ORF">FOJ82_12240</name>
</gene>
<evidence type="ECO:0000313" key="3">
    <source>
        <dbReference type="Proteomes" id="UP000317638"/>
    </source>
</evidence>